<sequence length="448" mass="51430">MIILNALTIKDLQEEIGQYKKDIENLRQPTSSEIPIPQDYINRVDLKEKVLLGVPFLSSIFPMWVDDQAWKHLNRFIETVKSNGLSLSATKINLFQTKIRFLGHHIHQGTFTPIQRSIEFADKFPDEIKDKKQLQRFLGSLNYVSDFIQDLSQLCAPLRQRLKKNPVPWNEDHTKIVKIVKSRVKTLPCLALADHKAFKIVETDASDIGSQGSTSDPNPPILKHPSYPVVEEENISGSLPLVEEPIPLDFSTLILTSYLFIRVFVICQARNCTEPLLHQQDNKPICNCNRNFTINRVCIDLQYYQPINLAFKGEVLILTPEKLLDYGLVYQLICSDPSQASNFGRKRQSSSSPHYVNLHYQNRRPTLLSSPLVQTDICGEPIIKQIKHWRARVISRDFEAYPKNMGHLIAADSLHQIFCSKKIDPLPFKSTIQDTQLLMDHRLEYIPP</sequence>
<dbReference type="SUPFAM" id="SSF56672">
    <property type="entry name" value="DNA/RNA polymerases"/>
    <property type="match status" value="1"/>
</dbReference>
<comment type="caution">
    <text evidence="1">The sequence shown here is derived from an EMBL/GenBank/DDBJ whole genome shotgun (WGS) entry which is preliminary data.</text>
</comment>
<dbReference type="PANTHER" id="PTHR33064:SF37">
    <property type="entry name" value="RIBONUCLEASE H"/>
    <property type="match status" value="1"/>
</dbReference>
<proteinExistence type="predicted"/>
<protein>
    <submittedName>
        <fullName evidence="1">Enzymatic polyprotein</fullName>
    </submittedName>
</protein>
<name>A0A438ER78_VITVI</name>
<dbReference type="Proteomes" id="UP000288805">
    <property type="component" value="Unassembled WGS sequence"/>
</dbReference>
<dbReference type="PANTHER" id="PTHR33064">
    <property type="entry name" value="POL PROTEIN"/>
    <property type="match status" value="1"/>
</dbReference>
<dbReference type="InterPro" id="IPR051320">
    <property type="entry name" value="Viral_Replic_Matur_Polypro"/>
</dbReference>
<accession>A0A438ER78</accession>
<dbReference type="InterPro" id="IPR043502">
    <property type="entry name" value="DNA/RNA_pol_sf"/>
</dbReference>
<dbReference type="Gene3D" id="3.30.70.270">
    <property type="match status" value="2"/>
</dbReference>
<evidence type="ECO:0000313" key="2">
    <source>
        <dbReference type="Proteomes" id="UP000288805"/>
    </source>
</evidence>
<dbReference type="EMBL" id="QGNW01001206">
    <property type="protein sequence ID" value="RVW50202.1"/>
    <property type="molecule type" value="Genomic_DNA"/>
</dbReference>
<gene>
    <name evidence="1" type="primary">ORF_11</name>
    <name evidence="1" type="ORF">CK203_088027</name>
</gene>
<evidence type="ECO:0000313" key="1">
    <source>
        <dbReference type="EMBL" id="RVW50202.1"/>
    </source>
</evidence>
<organism evidence="1 2">
    <name type="scientific">Vitis vinifera</name>
    <name type="common">Grape</name>
    <dbReference type="NCBI Taxonomy" id="29760"/>
    <lineage>
        <taxon>Eukaryota</taxon>
        <taxon>Viridiplantae</taxon>
        <taxon>Streptophyta</taxon>
        <taxon>Embryophyta</taxon>
        <taxon>Tracheophyta</taxon>
        <taxon>Spermatophyta</taxon>
        <taxon>Magnoliopsida</taxon>
        <taxon>eudicotyledons</taxon>
        <taxon>Gunneridae</taxon>
        <taxon>Pentapetalae</taxon>
        <taxon>rosids</taxon>
        <taxon>Vitales</taxon>
        <taxon>Vitaceae</taxon>
        <taxon>Viteae</taxon>
        <taxon>Vitis</taxon>
    </lineage>
</organism>
<dbReference type="AlphaFoldDB" id="A0A438ER78"/>
<reference evidence="1 2" key="1">
    <citation type="journal article" date="2018" name="PLoS Genet.">
        <title>Population sequencing reveals clonal diversity and ancestral inbreeding in the grapevine cultivar Chardonnay.</title>
        <authorList>
            <person name="Roach M.J."/>
            <person name="Johnson D.L."/>
            <person name="Bohlmann J."/>
            <person name="van Vuuren H.J."/>
            <person name="Jones S.J."/>
            <person name="Pretorius I.S."/>
            <person name="Schmidt S.A."/>
            <person name="Borneman A.R."/>
        </authorList>
    </citation>
    <scope>NUCLEOTIDE SEQUENCE [LARGE SCALE GENOMIC DNA]</scope>
    <source>
        <strain evidence="2">cv. Chardonnay</strain>
        <tissue evidence="1">Leaf</tissue>
    </source>
</reference>
<dbReference type="InterPro" id="IPR043128">
    <property type="entry name" value="Rev_trsase/Diguanyl_cyclase"/>
</dbReference>